<evidence type="ECO:0000256" key="2">
    <source>
        <dbReference type="ARBA" id="ARBA00022552"/>
    </source>
</evidence>
<evidence type="ECO:0008006" key="6">
    <source>
        <dbReference type="Google" id="ProtNLM"/>
    </source>
</evidence>
<evidence type="ECO:0000256" key="3">
    <source>
        <dbReference type="SAM" id="MobiDB-lite"/>
    </source>
</evidence>
<dbReference type="AlphaFoldDB" id="A0AAE1M515"/>
<keyword evidence="2" id="KW-0698">rRNA processing</keyword>
<comment type="caution">
    <text evidence="4">The sequence shown here is derived from an EMBL/GenBank/DDBJ whole genome shotgun (WGS) entry which is preliminary data.</text>
</comment>
<organism evidence="4 5">
    <name type="scientific">Acacia crassicarpa</name>
    <name type="common">northern wattle</name>
    <dbReference type="NCBI Taxonomy" id="499986"/>
    <lineage>
        <taxon>Eukaryota</taxon>
        <taxon>Viridiplantae</taxon>
        <taxon>Streptophyta</taxon>
        <taxon>Embryophyta</taxon>
        <taxon>Tracheophyta</taxon>
        <taxon>Spermatophyta</taxon>
        <taxon>Magnoliopsida</taxon>
        <taxon>eudicotyledons</taxon>
        <taxon>Gunneridae</taxon>
        <taxon>Pentapetalae</taxon>
        <taxon>rosids</taxon>
        <taxon>fabids</taxon>
        <taxon>Fabales</taxon>
        <taxon>Fabaceae</taxon>
        <taxon>Caesalpinioideae</taxon>
        <taxon>mimosoid clade</taxon>
        <taxon>Acacieae</taxon>
        <taxon>Acacia</taxon>
    </lineage>
</organism>
<evidence type="ECO:0000313" key="4">
    <source>
        <dbReference type="EMBL" id="KAK4253492.1"/>
    </source>
</evidence>
<proteinExistence type="inferred from homology"/>
<keyword evidence="5" id="KW-1185">Reference proteome</keyword>
<reference evidence="4" key="1">
    <citation type="submission" date="2023-10" db="EMBL/GenBank/DDBJ databases">
        <title>Chromosome-level genome of the transformable northern wattle, Acacia crassicarpa.</title>
        <authorList>
            <person name="Massaro I."/>
            <person name="Sinha N.R."/>
            <person name="Poethig S."/>
            <person name="Leichty A.R."/>
        </authorList>
    </citation>
    <scope>NUCLEOTIDE SEQUENCE</scope>
    <source>
        <strain evidence="4">Acra3RX</strain>
        <tissue evidence="4">Leaf</tissue>
    </source>
</reference>
<gene>
    <name evidence="4" type="ORF">QN277_010156</name>
</gene>
<dbReference type="Pfam" id="PF10273">
    <property type="entry name" value="WGG"/>
    <property type="match status" value="1"/>
</dbReference>
<comment type="similarity">
    <text evidence="1">Belongs to the TSR2 family.</text>
</comment>
<evidence type="ECO:0000256" key="1">
    <source>
        <dbReference type="ARBA" id="ARBA00006524"/>
    </source>
</evidence>
<dbReference type="GO" id="GO:0006364">
    <property type="term" value="P:rRNA processing"/>
    <property type="evidence" value="ECO:0007669"/>
    <property type="project" value="UniProtKB-KW"/>
</dbReference>
<dbReference type="EMBL" id="JAWXYG010000015">
    <property type="protein sequence ID" value="KAK4253492.1"/>
    <property type="molecule type" value="Genomic_DNA"/>
</dbReference>
<feature type="region of interest" description="Disordered" evidence="3">
    <location>
        <begin position="130"/>
        <end position="229"/>
    </location>
</feature>
<feature type="compositionally biased region" description="Acidic residues" evidence="3">
    <location>
        <begin position="131"/>
        <end position="142"/>
    </location>
</feature>
<evidence type="ECO:0000313" key="5">
    <source>
        <dbReference type="Proteomes" id="UP001293593"/>
    </source>
</evidence>
<accession>A0AAE1M515</accession>
<dbReference type="Proteomes" id="UP001293593">
    <property type="component" value="Unassembled WGS sequence"/>
</dbReference>
<protein>
    <recommendedName>
        <fullName evidence="6">Pre-rRNA-processing protein TSR2 homolog</fullName>
    </recommendedName>
</protein>
<dbReference type="PANTHER" id="PTHR21250">
    <property type="entry name" value="PRE-RRNA-PROCESSING PROTEIN TSR2 HOMOLOG"/>
    <property type="match status" value="1"/>
</dbReference>
<name>A0AAE1M515_9FABA</name>
<sequence length="229" mass="25604">MAGRLPADSIPNFNEGLHLVLYSWEALRYAVENGLGGPHSRQKAETLGSDILHWFTQSEEPLYIDDLESMLYEGMVSLNLEIEDGSVEEVAMKLMILHEECLEGNFRSIEILREAVLKQAACAHAIQVVNNDDDEEEEDNDDGGSNQDGHNSNMEEEEDNDDGGSNQDGHNSNMEEEDNDDGGSNLDGHNSNMEVEMQVPVEETMPKAAAEEEDDGWTLVPRRRNKVRN</sequence>
<dbReference type="InterPro" id="IPR019398">
    <property type="entry name" value="Pre-rRNA_process_TSR2"/>
</dbReference>
<feature type="compositionally biased region" description="Low complexity" evidence="3">
    <location>
        <begin position="163"/>
        <end position="172"/>
    </location>
</feature>